<dbReference type="Proteomes" id="UP000187209">
    <property type="component" value="Unassembled WGS sequence"/>
</dbReference>
<name>A0A1R2C0M1_9CILI</name>
<keyword evidence="2" id="KW-1185">Reference proteome</keyword>
<protein>
    <submittedName>
        <fullName evidence="1">Uncharacterized protein</fullName>
    </submittedName>
</protein>
<evidence type="ECO:0000313" key="2">
    <source>
        <dbReference type="Proteomes" id="UP000187209"/>
    </source>
</evidence>
<accession>A0A1R2C0M1</accession>
<evidence type="ECO:0000313" key="1">
    <source>
        <dbReference type="EMBL" id="OMJ82551.1"/>
    </source>
</evidence>
<reference evidence="1 2" key="1">
    <citation type="submission" date="2016-11" db="EMBL/GenBank/DDBJ databases">
        <title>The macronuclear genome of Stentor coeruleus: a giant cell with tiny introns.</title>
        <authorList>
            <person name="Slabodnick M."/>
            <person name="Ruby J.G."/>
            <person name="Reiff S.B."/>
            <person name="Swart E.C."/>
            <person name="Gosai S."/>
            <person name="Prabakaran S."/>
            <person name="Witkowska E."/>
            <person name="Larue G.E."/>
            <person name="Fisher S."/>
            <person name="Freeman R.M."/>
            <person name="Gunawardena J."/>
            <person name="Chu W."/>
            <person name="Stover N.A."/>
            <person name="Gregory B.D."/>
            <person name="Nowacki M."/>
            <person name="Derisi J."/>
            <person name="Roy S.W."/>
            <person name="Marshall W.F."/>
            <person name="Sood P."/>
        </authorList>
    </citation>
    <scope>NUCLEOTIDE SEQUENCE [LARGE SCALE GENOMIC DNA]</scope>
    <source>
        <strain evidence="1">WM001</strain>
    </source>
</reference>
<gene>
    <name evidence="1" type="ORF">SteCoe_16715</name>
</gene>
<proteinExistence type="predicted"/>
<dbReference type="AlphaFoldDB" id="A0A1R2C0M1"/>
<organism evidence="1 2">
    <name type="scientific">Stentor coeruleus</name>
    <dbReference type="NCBI Taxonomy" id="5963"/>
    <lineage>
        <taxon>Eukaryota</taxon>
        <taxon>Sar</taxon>
        <taxon>Alveolata</taxon>
        <taxon>Ciliophora</taxon>
        <taxon>Postciliodesmatophora</taxon>
        <taxon>Heterotrichea</taxon>
        <taxon>Heterotrichida</taxon>
        <taxon>Stentoridae</taxon>
        <taxon>Stentor</taxon>
    </lineage>
</organism>
<sequence length="320" mass="37621">MLWPNPQKLYNIQTKSFEVHENKHKNLVQTKISPKAVKQINETIKLKKVENEYIEALKKKKQTQESFRKYKNRRSNKISEIKYDDMLFGIKEDTQTDEENSKDTDFRIENEMVDMENKIVDIENKKVDIENIIEPCIEGKVVEILEEKTDEEVNNRKDIRSPFMNQGMRIKKKNGKIKSTRMGEKEAEFLSEGKIRIKFPPICITGDSKNFVYIVGNIPPIFSSNYDKKHTRSLSPGIGKNELIDYTAKAHPAYYCYRDLDKESKKNIEVNKRRNKSTCKNCHSKININTSVNLMMEVEARKLKSLHNLQNFKFKKIFSQ</sequence>
<comment type="caution">
    <text evidence="1">The sequence shown here is derived from an EMBL/GenBank/DDBJ whole genome shotgun (WGS) entry which is preliminary data.</text>
</comment>
<dbReference type="EMBL" id="MPUH01000336">
    <property type="protein sequence ID" value="OMJ82551.1"/>
    <property type="molecule type" value="Genomic_DNA"/>
</dbReference>